<accession>A0A8I6X856</accession>
<dbReference type="GO" id="GO:0016787">
    <property type="term" value="F:hydrolase activity"/>
    <property type="evidence" value="ECO:0007669"/>
    <property type="project" value="InterPro"/>
</dbReference>
<dbReference type="RefSeq" id="XP_044969050.1">
    <property type="nucleotide sequence ID" value="XM_045113115.1"/>
</dbReference>
<dbReference type="Proteomes" id="UP000011116">
    <property type="component" value="Chromosome 2H"/>
</dbReference>
<organism evidence="2 3">
    <name type="scientific">Hordeum vulgare subsp. vulgare</name>
    <name type="common">Domesticated barley</name>
    <dbReference type="NCBI Taxonomy" id="112509"/>
    <lineage>
        <taxon>Eukaryota</taxon>
        <taxon>Viridiplantae</taxon>
        <taxon>Streptophyta</taxon>
        <taxon>Embryophyta</taxon>
        <taxon>Tracheophyta</taxon>
        <taxon>Spermatophyta</taxon>
        <taxon>Magnoliopsida</taxon>
        <taxon>Liliopsida</taxon>
        <taxon>Poales</taxon>
        <taxon>Poaceae</taxon>
        <taxon>BOP clade</taxon>
        <taxon>Pooideae</taxon>
        <taxon>Triticodae</taxon>
        <taxon>Triticeae</taxon>
        <taxon>Hordeinae</taxon>
        <taxon>Hordeum</taxon>
    </lineage>
</organism>
<reference evidence="3" key="1">
    <citation type="journal article" date="2012" name="Nature">
        <title>A physical, genetic and functional sequence assembly of the barley genome.</title>
        <authorList>
            <consortium name="The International Barley Genome Sequencing Consortium"/>
            <person name="Mayer K.F."/>
            <person name="Waugh R."/>
            <person name="Brown J.W."/>
            <person name="Schulman A."/>
            <person name="Langridge P."/>
            <person name="Platzer M."/>
            <person name="Fincher G.B."/>
            <person name="Muehlbauer G.J."/>
            <person name="Sato K."/>
            <person name="Close T.J."/>
            <person name="Wise R.P."/>
            <person name="Stein N."/>
        </authorList>
    </citation>
    <scope>NUCLEOTIDE SEQUENCE [LARGE SCALE GENOMIC DNA]</scope>
    <source>
        <strain evidence="3">cv. Morex</strain>
    </source>
</reference>
<dbReference type="EnsemblPlants" id="HORVU.MOREX.r3.2HG0097520.1">
    <property type="protein sequence ID" value="HORVU.MOREX.r3.2HG0097520.1.CDS1"/>
    <property type="gene ID" value="HORVU.MOREX.r3.2HG0097520"/>
</dbReference>
<evidence type="ECO:0000259" key="1">
    <source>
        <dbReference type="Pfam" id="PF07859"/>
    </source>
</evidence>
<dbReference type="OrthoDB" id="646493at2759"/>
<dbReference type="SMR" id="A0A8I6X856"/>
<dbReference type="GeneID" id="123429054"/>
<dbReference type="AlphaFoldDB" id="A0A8I6X856"/>
<evidence type="ECO:0000313" key="3">
    <source>
        <dbReference type="Proteomes" id="UP000011116"/>
    </source>
</evidence>
<dbReference type="Gramene" id="HORVU.MOREX.r2.2HG0080490.1">
    <property type="protein sequence ID" value="HORVU.MOREX.r2.2HG0080490.1.CDS.1"/>
    <property type="gene ID" value="HORVU.MOREX.r2.2HG0080490"/>
</dbReference>
<evidence type="ECO:0000313" key="2">
    <source>
        <dbReference type="EnsemblPlants" id="HORVU.MOREX.r3.2HG0097520.1.CDS1"/>
    </source>
</evidence>
<reference evidence="2" key="2">
    <citation type="submission" date="2020-10" db="EMBL/GenBank/DDBJ databases">
        <authorList>
            <person name="Scholz U."/>
            <person name="Mascher M."/>
            <person name="Fiebig A."/>
        </authorList>
    </citation>
    <scope>NUCLEOTIDE SEQUENCE [LARGE SCALE GENOMIC DNA]</scope>
    <source>
        <strain evidence="2">cv. Morex</strain>
    </source>
</reference>
<dbReference type="InterPro" id="IPR029058">
    <property type="entry name" value="AB_hydrolase_fold"/>
</dbReference>
<dbReference type="Gramene" id="HORVU.MOREX.r3.2HG0097520.1">
    <property type="protein sequence ID" value="HORVU.MOREX.r3.2HG0097520.1.CDS1"/>
    <property type="gene ID" value="HORVU.MOREX.r3.2HG0097520"/>
</dbReference>
<gene>
    <name evidence="2" type="primary">LOC123429054</name>
</gene>
<protein>
    <recommendedName>
        <fullName evidence="1">Alpha/beta hydrolase fold-3 domain-containing protein</fullName>
    </recommendedName>
</protein>
<dbReference type="PANTHER" id="PTHR23024:SF403">
    <property type="entry name" value="GENOME ASSEMBLY, CHROMOSOME: II"/>
    <property type="match status" value="1"/>
</dbReference>
<proteinExistence type="predicted"/>
<dbReference type="InterPro" id="IPR050466">
    <property type="entry name" value="Carboxylest/Gibb_receptor"/>
</dbReference>
<dbReference type="PANTHER" id="PTHR23024">
    <property type="entry name" value="ARYLACETAMIDE DEACETYLASE"/>
    <property type="match status" value="1"/>
</dbReference>
<dbReference type="InterPro" id="IPR013094">
    <property type="entry name" value="AB_hydrolase_3"/>
</dbReference>
<dbReference type="KEGG" id="hvg:123429054"/>
<dbReference type="Gene3D" id="3.40.50.1820">
    <property type="entry name" value="alpha/beta hydrolase"/>
    <property type="match status" value="1"/>
</dbReference>
<reference evidence="2" key="3">
    <citation type="submission" date="2022-01" db="UniProtKB">
        <authorList>
            <consortium name="EnsemblPlants"/>
        </authorList>
    </citation>
    <scope>IDENTIFICATION</scope>
    <source>
        <strain evidence="2">subsp. vulgare</strain>
    </source>
</reference>
<dbReference type="Pfam" id="PF07859">
    <property type="entry name" value="Abhydrolase_3"/>
    <property type="match status" value="1"/>
</dbReference>
<feature type="domain" description="Alpha/beta hydrolase fold-3" evidence="1">
    <location>
        <begin position="86"/>
        <end position="302"/>
    </location>
</feature>
<sequence>MPNKSYPSHKKADGEVEDEFYPLIRKYKDGRIERFMPASFVPASTDLAANRGVATRDVVIDQGTGVSVRLFLPSQAAATGMRLPLVVYVHGGSFCTESAFSRTYHRYATSLSASARVLVVSVEYRLAPEYPVPASYDDTWAALRWVASLSDPWLAQYADPGRTFLAGDSAGGNIAYHTALRATHDDTIMDIEGLVIVHPFFWGLERLPAEKVSDGDVMFPPVCVDKLWPFVTKGQAGNDDPRINPPDEELTLLTGKRVLVAVAEKDTLRDRGRRFASTLRRCGWTDDNLTMVESEGEDHVFHLCAPLRATSKNLMKSIVHFINQRATLSSPFVVMSEQECSSQPMLGVPSRPFKDIFGYGMHMKRWNVPSSMAPTSLKVGHAETSRTRYGGLHLKKIGTFGQPLSTPHSLSSIMKNMF</sequence>
<keyword evidence="3" id="KW-1185">Reference proteome</keyword>
<dbReference type="SUPFAM" id="SSF53474">
    <property type="entry name" value="alpha/beta-Hydrolases"/>
    <property type="match status" value="1"/>
</dbReference>
<name>A0A8I6X856_HORVV</name>